<dbReference type="EMBL" id="HBEM01031420">
    <property type="protein sequence ID" value="CAD8462423.1"/>
    <property type="molecule type" value="Transcribed_RNA"/>
</dbReference>
<evidence type="ECO:0000256" key="2">
    <source>
        <dbReference type="RuleBase" id="RU361268"/>
    </source>
</evidence>
<comment type="similarity">
    <text evidence="1 2">Belongs to the casein kinase 2 subunit beta family.</text>
</comment>
<evidence type="ECO:0000313" key="3">
    <source>
        <dbReference type="EMBL" id="CAD8462423.1"/>
    </source>
</evidence>
<proteinExistence type="inferred from homology"/>
<dbReference type="GO" id="GO:0019887">
    <property type="term" value="F:protein kinase regulator activity"/>
    <property type="evidence" value="ECO:0007669"/>
    <property type="project" value="InterPro"/>
</dbReference>
<sequence>MSRKDASNSSSEYRSDDDYAWIPWYCSLEGNEFFAEVDEQYVQDGFNLTGLGQQVVYYDYALDMILDVESTDEILSDDQQEMVENDAETLYGLIHARFILTNRGLHAMLQKYRNCDFGICPRVLCKGHPTLPMGISDTLNEESVKLYCAKCGKIYNSRLSRHDHVDGAFFGTTFPSLFFLTFPELMPQGKTTKYTPKIFGFKVHKDAYKKSLEAKKKLTSYERKK</sequence>
<dbReference type="FunFam" id="1.10.1820.10:FF:000005">
    <property type="entry name" value="Casein kinase II subunit beta"/>
    <property type="match status" value="1"/>
</dbReference>
<gene>
    <name evidence="3" type="ORF">LAMO00422_LOCUS21383</name>
</gene>
<dbReference type="SUPFAM" id="SSF57798">
    <property type="entry name" value="Casein kinase II beta subunit"/>
    <property type="match status" value="1"/>
</dbReference>
<organism evidence="3">
    <name type="scientific">Amorphochlora amoebiformis</name>
    <dbReference type="NCBI Taxonomy" id="1561963"/>
    <lineage>
        <taxon>Eukaryota</taxon>
        <taxon>Sar</taxon>
        <taxon>Rhizaria</taxon>
        <taxon>Cercozoa</taxon>
        <taxon>Chlorarachniophyceae</taxon>
        <taxon>Amorphochlora</taxon>
    </lineage>
</organism>
<dbReference type="InterPro" id="IPR035991">
    <property type="entry name" value="Casein_kinase_II_beta-like"/>
</dbReference>
<dbReference type="AlphaFoldDB" id="A0A7S0DQI9"/>
<dbReference type="GO" id="GO:0005956">
    <property type="term" value="C:protein kinase CK2 complex"/>
    <property type="evidence" value="ECO:0007669"/>
    <property type="project" value="UniProtKB-UniRule"/>
</dbReference>
<dbReference type="InterPro" id="IPR016149">
    <property type="entry name" value="Casein_kin_II_reg-sub_N"/>
</dbReference>
<dbReference type="InterPro" id="IPR000704">
    <property type="entry name" value="Casein_kinase_II_reg-sub"/>
</dbReference>
<dbReference type="GO" id="GO:0005737">
    <property type="term" value="C:cytoplasm"/>
    <property type="evidence" value="ECO:0007669"/>
    <property type="project" value="TreeGrafter"/>
</dbReference>
<evidence type="ECO:0000256" key="1">
    <source>
        <dbReference type="ARBA" id="ARBA00006941"/>
    </source>
</evidence>
<dbReference type="FunFam" id="2.20.25.20:FF:000001">
    <property type="entry name" value="Casein kinase II subunit beta"/>
    <property type="match status" value="1"/>
</dbReference>
<dbReference type="PROSITE" id="PS01101">
    <property type="entry name" value="CK2_BETA"/>
    <property type="match status" value="1"/>
</dbReference>
<dbReference type="PRINTS" id="PR00472">
    <property type="entry name" value="CASNKINASEII"/>
</dbReference>
<accession>A0A7S0DQI9</accession>
<dbReference type="PANTHER" id="PTHR11740:SF0">
    <property type="entry name" value="CASEIN KINASE II SUBUNIT BETA"/>
    <property type="match status" value="1"/>
</dbReference>
<dbReference type="Gene3D" id="1.10.1820.10">
    <property type="entry name" value="protein kinase ck2 holoenzyme, chain C, domain 1"/>
    <property type="match status" value="1"/>
</dbReference>
<dbReference type="PANTHER" id="PTHR11740">
    <property type="entry name" value="CASEIN KINASE II SUBUNIT BETA"/>
    <property type="match status" value="1"/>
</dbReference>
<dbReference type="Pfam" id="PF01214">
    <property type="entry name" value="CK_II_beta"/>
    <property type="match status" value="1"/>
</dbReference>
<dbReference type="Gene3D" id="2.20.25.20">
    <property type="match status" value="1"/>
</dbReference>
<reference evidence="3" key="1">
    <citation type="submission" date="2021-01" db="EMBL/GenBank/DDBJ databases">
        <authorList>
            <person name="Corre E."/>
            <person name="Pelletier E."/>
            <person name="Niang G."/>
            <person name="Scheremetjew M."/>
            <person name="Finn R."/>
            <person name="Kale V."/>
            <person name="Holt S."/>
            <person name="Cochrane G."/>
            <person name="Meng A."/>
            <person name="Brown T."/>
            <person name="Cohen L."/>
        </authorList>
    </citation>
    <scope>NUCLEOTIDE SEQUENCE</scope>
    <source>
        <strain evidence="3">CCMP2058</strain>
    </source>
</reference>
<name>A0A7S0DQI9_9EUKA</name>
<protein>
    <recommendedName>
        <fullName evidence="2">Casein kinase II subunit beta</fullName>
        <shortName evidence="2">CK II beta</shortName>
    </recommendedName>
</protein>
<dbReference type="SMART" id="SM01085">
    <property type="entry name" value="CK_II_beta"/>
    <property type="match status" value="1"/>
</dbReference>
<comment type="subunit">
    <text evidence="2">Tetramer of two alpha and two beta subunits.</text>
</comment>